<keyword evidence="5 6" id="KW-0472">Membrane</keyword>
<evidence type="ECO:0000313" key="9">
    <source>
        <dbReference type="Proteomes" id="UP000627166"/>
    </source>
</evidence>
<evidence type="ECO:0000256" key="6">
    <source>
        <dbReference type="SAM" id="Phobius"/>
    </source>
</evidence>
<dbReference type="Proteomes" id="UP000627166">
    <property type="component" value="Unassembled WGS sequence"/>
</dbReference>
<organism evidence="8 9">
    <name type="scientific">Clostridium faecium</name>
    <dbReference type="NCBI Taxonomy" id="2762223"/>
    <lineage>
        <taxon>Bacteria</taxon>
        <taxon>Bacillati</taxon>
        <taxon>Bacillota</taxon>
        <taxon>Clostridia</taxon>
        <taxon>Eubacteriales</taxon>
        <taxon>Clostridiaceae</taxon>
        <taxon>Clostridium</taxon>
    </lineage>
</organism>
<evidence type="ECO:0000313" key="8">
    <source>
        <dbReference type="EMBL" id="MBD8045916.1"/>
    </source>
</evidence>
<protein>
    <submittedName>
        <fullName evidence="8">YitT family protein</fullName>
    </submittedName>
</protein>
<dbReference type="RefSeq" id="WP_191738891.1">
    <property type="nucleotide sequence ID" value="NZ_JACSQB010000021.1"/>
</dbReference>
<feature type="transmembrane region" description="Helical" evidence="6">
    <location>
        <begin position="118"/>
        <end position="137"/>
    </location>
</feature>
<dbReference type="EMBL" id="JACSQB010000021">
    <property type="protein sequence ID" value="MBD8045916.1"/>
    <property type="molecule type" value="Genomic_DNA"/>
</dbReference>
<accession>A0ABR8YNT9</accession>
<keyword evidence="3 6" id="KW-0812">Transmembrane</keyword>
<dbReference type="InterPro" id="IPR051461">
    <property type="entry name" value="UPF0750_membrane"/>
</dbReference>
<feature type="transmembrane region" description="Helical" evidence="6">
    <location>
        <begin position="57"/>
        <end position="84"/>
    </location>
</feature>
<evidence type="ECO:0000256" key="2">
    <source>
        <dbReference type="ARBA" id="ARBA00022475"/>
    </source>
</evidence>
<comment type="caution">
    <text evidence="8">The sequence shown here is derived from an EMBL/GenBank/DDBJ whole genome shotgun (WGS) entry which is preliminary data.</text>
</comment>
<dbReference type="PANTHER" id="PTHR33545">
    <property type="entry name" value="UPF0750 MEMBRANE PROTEIN YITT-RELATED"/>
    <property type="match status" value="1"/>
</dbReference>
<feature type="transmembrane region" description="Helical" evidence="6">
    <location>
        <begin position="20"/>
        <end position="37"/>
    </location>
</feature>
<comment type="subcellular location">
    <subcellularLocation>
        <location evidence="1">Cell membrane</location>
        <topology evidence="1">Multi-pass membrane protein</topology>
    </subcellularLocation>
</comment>
<reference evidence="8 9" key="1">
    <citation type="submission" date="2020-08" db="EMBL/GenBank/DDBJ databases">
        <title>A Genomic Blueprint of the Chicken Gut Microbiome.</title>
        <authorList>
            <person name="Gilroy R."/>
            <person name="Ravi A."/>
            <person name="Getino M."/>
            <person name="Pursley I."/>
            <person name="Horton D.L."/>
            <person name="Alikhan N.-F."/>
            <person name="Baker D."/>
            <person name="Gharbi K."/>
            <person name="Hall N."/>
            <person name="Watson M."/>
            <person name="Adriaenssens E.M."/>
            <person name="Foster-Nyarko E."/>
            <person name="Jarju S."/>
            <person name="Secka A."/>
            <person name="Antonio M."/>
            <person name="Oren A."/>
            <person name="Chaudhuri R."/>
            <person name="La Ragione R.M."/>
            <person name="Hildebrand F."/>
            <person name="Pallen M.J."/>
        </authorList>
    </citation>
    <scope>NUCLEOTIDE SEQUENCE [LARGE SCALE GENOMIC DNA]</scope>
    <source>
        <strain evidence="8 9">N37</strain>
    </source>
</reference>
<dbReference type="InterPro" id="IPR015867">
    <property type="entry name" value="N-reg_PII/ATP_PRibTrfase_C"/>
</dbReference>
<keyword evidence="2" id="KW-1003">Cell membrane</keyword>
<name>A0ABR8YNT9_9CLOT</name>
<feature type="transmembrane region" description="Helical" evidence="6">
    <location>
        <begin position="91"/>
        <end position="112"/>
    </location>
</feature>
<dbReference type="InterPro" id="IPR019264">
    <property type="entry name" value="DUF2179"/>
</dbReference>
<keyword evidence="4 6" id="KW-1133">Transmembrane helix</keyword>
<dbReference type="Pfam" id="PF10035">
    <property type="entry name" value="DUF2179"/>
    <property type="match status" value="1"/>
</dbReference>
<evidence type="ECO:0000256" key="1">
    <source>
        <dbReference type="ARBA" id="ARBA00004651"/>
    </source>
</evidence>
<dbReference type="CDD" id="cd16380">
    <property type="entry name" value="YitT_C"/>
    <property type="match status" value="1"/>
</dbReference>
<feature type="transmembrane region" description="Helical" evidence="6">
    <location>
        <begin position="157"/>
        <end position="180"/>
    </location>
</feature>
<evidence type="ECO:0000259" key="7">
    <source>
        <dbReference type="Pfam" id="PF10035"/>
    </source>
</evidence>
<dbReference type="PANTHER" id="PTHR33545:SF9">
    <property type="entry name" value="UPF0750 MEMBRANE PROTEIN YITE"/>
    <property type="match status" value="1"/>
</dbReference>
<dbReference type="InterPro" id="IPR003740">
    <property type="entry name" value="YitT"/>
</dbReference>
<evidence type="ECO:0000256" key="3">
    <source>
        <dbReference type="ARBA" id="ARBA00022692"/>
    </source>
</evidence>
<proteinExistence type="predicted"/>
<feature type="transmembrane region" description="Helical" evidence="6">
    <location>
        <begin position="186"/>
        <end position="209"/>
    </location>
</feature>
<feature type="domain" description="DUF2179" evidence="7">
    <location>
        <begin position="232"/>
        <end position="286"/>
    </location>
</feature>
<dbReference type="Gene3D" id="3.30.70.120">
    <property type="match status" value="1"/>
</dbReference>
<sequence>MILKGSDNVKNKKKLLKEFVFITIGLIFIAAGLYFFLMQNNLAAGGVSGLAIIINKYIPVLNVGVIMLGLDTILYIIGFIFIGASFGFKSIYCSLTLAGLISIFDAFIPMNGPVVNDIFLNLVFGILVGAIGMAIVFNQNASTGGTDIIAKILNKYLHIDIGKGLLITDFTVTVLAIAAFGPVIGMYSLLGVIINGFVIDYIIGGLNIIKKVEIVSEKGLEIQKFIIEELERGATLYDAKGAYTLEKKEIITTVLGKKEFLKLKNFIKEIDPKAFIITYHVHEILGNGFTRLKD</sequence>
<dbReference type="Pfam" id="PF02588">
    <property type="entry name" value="YitT_membrane"/>
    <property type="match status" value="1"/>
</dbReference>
<keyword evidence="9" id="KW-1185">Reference proteome</keyword>
<evidence type="ECO:0000256" key="5">
    <source>
        <dbReference type="ARBA" id="ARBA00023136"/>
    </source>
</evidence>
<dbReference type="PIRSF" id="PIRSF006483">
    <property type="entry name" value="Membrane_protein_YitT"/>
    <property type="match status" value="1"/>
</dbReference>
<evidence type="ECO:0000256" key="4">
    <source>
        <dbReference type="ARBA" id="ARBA00022989"/>
    </source>
</evidence>
<gene>
    <name evidence="8" type="ORF">H9637_02480</name>
</gene>